<sequence>MNYLMWGAISGCLVVILGAFGTHGLRNILDDYGKSIYNKAVLYQMFHTMAILFLGLISKIQPEIQFSLSGWAFLFGIIIFSGSLYILAVTGIKALGMITPIGGLLFIIGWVLLFMKTI</sequence>
<keyword evidence="3 5" id="KW-1133">Transmembrane helix</keyword>
<feature type="transmembrane region" description="Helical" evidence="5">
    <location>
        <begin position="40"/>
        <end position="58"/>
    </location>
</feature>
<evidence type="ECO:0000256" key="4">
    <source>
        <dbReference type="ARBA" id="ARBA00023136"/>
    </source>
</evidence>
<gene>
    <name evidence="6" type="ORF">METZ01_LOCUS185013</name>
</gene>
<reference evidence="6" key="1">
    <citation type="submission" date="2018-05" db="EMBL/GenBank/DDBJ databases">
        <authorList>
            <person name="Lanie J.A."/>
            <person name="Ng W.-L."/>
            <person name="Kazmierczak K.M."/>
            <person name="Andrzejewski T.M."/>
            <person name="Davidsen T.M."/>
            <person name="Wayne K.J."/>
            <person name="Tettelin H."/>
            <person name="Glass J.I."/>
            <person name="Rusch D."/>
            <person name="Podicherti R."/>
            <person name="Tsui H.-C.T."/>
            <person name="Winkler M.E."/>
        </authorList>
    </citation>
    <scope>NUCLEOTIDE SEQUENCE</scope>
</reference>
<feature type="transmembrane region" description="Helical" evidence="5">
    <location>
        <begin position="94"/>
        <end position="115"/>
    </location>
</feature>
<evidence type="ECO:0000313" key="6">
    <source>
        <dbReference type="EMBL" id="SVB32159.1"/>
    </source>
</evidence>
<evidence type="ECO:0000256" key="5">
    <source>
        <dbReference type="SAM" id="Phobius"/>
    </source>
</evidence>
<evidence type="ECO:0000256" key="1">
    <source>
        <dbReference type="ARBA" id="ARBA00004141"/>
    </source>
</evidence>
<feature type="transmembrane region" description="Helical" evidence="5">
    <location>
        <begin position="70"/>
        <end position="88"/>
    </location>
</feature>
<keyword evidence="2 5" id="KW-0812">Transmembrane</keyword>
<keyword evidence="4 5" id="KW-0472">Membrane</keyword>
<evidence type="ECO:0000256" key="3">
    <source>
        <dbReference type="ARBA" id="ARBA00022989"/>
    </source>
</evidence>
<comment type="subcellular location">
    <subcellularLocation>
        <location evidence="1">Membrane</location>
        <topology evidence="1">Multi-pass membrane protein</topology>
    </subcellularLocation>
</comment>
<dbReference type="PANTHER" id="PTHR43461">
    <property type="entry name" value="TRANSMEMBRANE PROTEIN 256"/>
    <property type="match status" value="1"/>
</dbReference>
<accession>A0A382D223</accession>
<dbReference type="AlphaFoldDB" id="A0A382D223"/>
<name>A0A382D223_9ZZZZ</name>
<dbReference type="Pfam" id="PF04241">
    <property type="entry name" value="DUF423"/>
    <property type="match status" value="1"/>
</dbReference>
<organism evidence="6">
    <name type="scientific">marine metagenome</name>
    <dbReference type="NCBI Taxonomy" id="408172"/>
    <lineage>
        <taxon>unclassified sequences</taxon>
        <taxon>metagenomes</taxon>
        <taxon>ecological metagenomes</taxon>
    </lineage>
</organism>
<dbReference type="InterPro" id="IPR006696">
    <property type="entry name" value="DUF423"/>
</dbReference>
<proteinExistence type="predicted"/>
<dbReference type="PANTHER" id="PTHR43461:SF1">
    <property type="entry name" value="TRANSMEMBRANE PROTEIN 256"/>
    <property type="match status" value="1"/>
</dbReference>
<dbReference type="GO" id="GO:0005886">
    <property type="term" value="C:plasma membrane"/>
    <property type="evidence" value="ECO:0007669"/>
    <property type="project" value="TreeGrafter"/>
</dbReference>
<dbReference type="EMBL" id="UINC01037127">
    <property type="protein sequence ID" value="SVB32159.1"/>
    <property type="molecule type" value="Genomic_DNA"/>
</dbReference>
<evidence type="ECO:0000256" key="2">
    <source>
        <dbReference type="ARBA" id="ARBA00022692"/>
    </source>
</evidence>
<protein>
    <recommendedName>
        <fullName evidence="7">DUF423 domain-containing protein</fullName>
    </recommendedName>
</protein>
<evidence type="ECO:0008006" key="7">
    <source>
        <dbReference type="Google" id="ProtNLM"/>
    </source>
</evidence>